<dbReference type="Pfam" id="PF23302">
    <property type="entry name" value="HTH_DNAJC9"/>
    <property type="match status" value="1"/>
</dbReference>
<organism evidence="3 4">
    <name type="scientific">Botryosphaeria dothidea</name>
    <dbReference type="NCBI Taxonomy" id="55169"/>
    <lineage>
        <taxon>Eukaryota</taxon>
        <taxon>Fungi</taxon>
        <taxon>Dikarya</taxon>
        <taxon>Ascomycota</taxon>
        <taxon>Pezizomycotina</taxon>
        <taxon>Dothideomycetes</taxon>
        <taxon>Dothideomycetes incertae sedis</taxon>
        <taxon>Botryosphaeriales</taxon>
        <taxon>Botryosphaeriaceae</taxon>
        <taxon>Botryosphaeria</taxon>
    </lineage>
</organism>
<name>A0A8H4J4V6_9PEZI</name>
<dbReference type="InterPro" id="IPR018253">
    <property type="entry name" value="DnaJ_domain_CS"/>
</dbReference>
<sequence length="293" mass="33513">MPRKQKNQTEDIEDLIDEEPPKSINPYHVLGIVNDATPDQIKSAYRKAALKHHPDKADDKEAAHAKFQEIAFAYAILSDPRRRSRYDTTGRTEETVDLEDDDFNWTEYYKEQFEGIVTAEAIEKFKQEYKGGAEERNDLLEAYKKFKGNMNKIYEVIMLSNPLEDEERFRSILDAAIADGTVRVEKKYAEESEKSRQNRMKAARKEADEADDAAKEIGTNDKKKKKTQAGGDLGDLAAMIQQRQKGRAESFFDQLEAKYAPDSKKGKKRAPPPDELPEEAFQRTASRAKKGKK</sequence>
<keyword evidence="4" id="KW-1185">Reference proteome</keyword>
<protein>
    <recommendedName>
        <fullName evidence="2">J domain-containing protein</fullName>
    </recommendedName>
</protein>
<evidence type="ECO:0000313" key="3">
    <source>
        <dbReference type="EMBL" id="KAF4312689.1"/>
    </source>
</evidence>
<evidence type="ECO:0000256" key="1">
    <source>
        <dbReference type="SAM" id="MobiDB-lite"/>
    </source>
</evidence>
<proteinExistence type="predicted"/>
<gene>
    <name evidence="3" type="ORF">GTA08_BOTSDO11655</name>
</gene>
<feature type="region of interest" description="Disordered" evidence="1">
    <location>
        <begin position="187"/>
        <end position="293"/>
    </location>
</feature>
<reference evidence="3" key="1">
    <citation type="submission" date="2020-04" db="EMBL/GenBank/DDBJ databases">
        <title>Genome Assembly and Annotation of Botryosphaeria dothidea sdau 11-99, a Latent Pathogen of Apple Fruit Ring Rot in China.</title>
        <authorList>
            <person name="Yu C."/>
            <person name="Diao Y."/>
            <person name="Lu Q."/>
            <person name="Zhao J."/>
            <person name="Cui S."/>
            <person name="Peng C."/>
            <person name="He B."/>
            <person name="Liu H."/>
        </authorList>
    </citation>
    <scope>NUCLEOTIDE SEQUENCE [LARGE SCALE GENOMIC DNA]</scope>
    <source>
        <strain evidence="3">Sdau11-99</strain>
    </source>
</reference>
<dbReference type="AlphaFoldDB" id="A0A8H4J4V6"/>
<dbReference type="EMBL" id="WWBZ02000002">
    <property type="protein sequence ID" value="KAF4312689.1"/>
    <property type="molecule type" value="Genomic_DNA"/>
</dbReference>
<dbReference type="SUPFAM" id="SSF46565">
    <property type="entry name" value="Chaperone J-domain"/>
    <property type="match status" value="1"/>
</dbReference>
<dbReference type="Gene3D" id="1.10.287.110">
    <property type="entry name" value="DnaJ domain"/>
    <property type="match status" value="1"/>
</dbReference>
<dbReference type="GO" id="GO:0031072">
    <property type="term" value="F:heat shock protein binding"/>
    <property type="evidence" value="ECO:0007669"/>
    <property type="project" value="TreeGrafter"/>
</dbReference>
<dbReference type="PROSITE" id="PS00636">
    <property type="entry name" value="DNAJ_1"/>
    <property type="match status" value="1"/>
</dbReference>
<dbReference type="InterPro" id="IPR001623">
    <property type="entry name" value="DnaJ_domain"/>
</dbReference>
<dbReference type="InterPro" id="IPR036869">
    <property type="entry name" value="J_dom_sf"/>
</dbReference>
<dbReference type="Pfam" id="PF00226">
    <property type="entry name" value="DnaJ"/>
    <property type="match status" value="1"/>
</dbReference>
<dbReference type="GO" id="GO:0005634">
    <property type="term" value="C:nucleus"/>
    <property type="evidence" value="ECO:0007669"/>
    <property type="project" value="TreeGrafter"/>
</dbReference>
<accession>A0A8H4J4V6</accession>
<dbReference type="FunFam" id="1.10.287.110:FF:000110">
    <property type="entry name" value="DnaJ domain protein (AFU_orthologue AFUA_2G13210)"/>
    <property type="match status" value="1"/>
</dbReference>
<dbReference type="PRINTS" id="PR00625">
    <property type="entry name" value="JDOMAIN"/>
</dbReference>
<comment type="caution">
    <text evidence="3">The sequence shown here is derived from an EMBL/GenBank/DDBJ whole genome shotgun (WGS) entry which is preliminary data.</text>
</comment>
<dbReference type="PROSITE" id="PS50076">
    <property type="entry name" value="DNAJ_2"/>
    <property type="match status" value="1"/>
</dbReference>
<dbReference type="CDD" id="cd06257">
    <property type="entry name" value="DnaJ"/>
    <property type="match status" value="1"/>
</dbReference>
<feature type="compositionally biased region" description="Basic and acidic residues" evidence="1">
    <location>
        <begin position="187"/>
        <end position="196"/>
    </location>
</feature>
<dbReference type="InterPro" id="IPR052594">
    <property type="entry name" value="J_domain-containing_protein"/>
</dbReference>
<dbReference type="PANTHER" id="PTHR44144:SF1">
    <property type="entry name" value="DNAJ HOMOLOG SUBFAMILY C MEMBER 9"/>
    <property type="match status" value="1"/>
</dbReference>
<dbReference type="InterPro" id="IPR056453">
    <property type="entry name" value="HTH_DNAJC9"/>
</dbReference>
<dbReference type="Proteomes" id="UP000572817">
    <property type="component" value="Unassembled WGS sequence"/>
</dbReference>
<dbReference type="SMART" id="SM00271">
    <property type="entry name" value="DnaJ"/>
    <property type="match status" value="1"/>
</dbReference>
<dbReference type="PANTHER" id="PTHR44144">
    <property type="entry name" value="DNAJ HOMOLOG SUBFAMILY C MEMBER 9"/>
    <property type="match status" value="1"/>
</dbReference>
<feature type="compositionally biased region" description="Basic and acidic residues" evidence="1">
    <location>
        <begin position="203"/>
        <end position="221"/>
    </location>
</feature>
<feature type="region of interest" description="Disordered" evidence="1">
    <location>
        <begin position="1"/>
        <end position="26"/>
    </location>
</feature>
<evidence type="ECO:0000313" key="4">
    <source>
        <dbReference type="Proteomes" id="UP000572817"/>
    </source>
</evidence>
<dbReference type="GO" id="GO:0005737">
    <property type="term" value="C:cytoplasm"/>
    <property type="evidence" value="ECO:0007669"/>
    <property type="project" value="TreeGrafter"/>
</dbReference>
<feature type="compositionally biased region" description="Basic and acidic residues" evidence="1">
    <location>
        <begin position="246"/>
        <end position="264"/>
    </location>
</feature>
<evidence type="ECO:0000259" key="2">
    <source>
        <dbReference type="PROSITE" id="PS50076"/>
    </source>
</evidence>
<feature type="domain" description="J" evidence="2">
    <location>
        <begin position="25"/>
        <end position="90"/>
    </location>
</feature>
<dbReference type="OrthoDB" id="110024at2759"/>